<accession>A0ABV9KHU3</accession>
<sequence>MTPTAPLPKLPSWLAPRRGGAPEDAPFRTGALLAILDILVHHPDVPQGLLRDRLALQSAETAMIALGRPERAAQLRDEVHLARPGDTLGPGGTVFASFRTWARTPITAGPSGISPLGAAITALAGSDPADLPAATMAADSALAAALRWPHPLPLLSTSLRRADPDGAALHQALMNAGRQALILATDLTRRASHLASIAPKLRAKPSAQALWLFLTEDALSPTIALSPQIRHTATPMTDRAARRLCDRLCTLGAIRELTGRSAFRLYGL</sequence>
<comment type="caution">
    <text evidence="2">The sequence shown here is derived from an EMBL/GenBank/DDBJ whole genome shotgun (WGS) entry which is preliminary data.</text>
</comment>
<evidence type="ECO:0000313" key="3">
    <source>
        <dbReference type="Proteomes" id="UP001595973"/>
    </source>
</evidence>
<keyword evidence="3" id="KW-1185">Reference proteome</keyword>
<dbReference type="EMBL" id="JBHSGI010000015">
    <property type="protein sequence ID" value="MFC4669519.1"/>
    <property type="molecule type" value="Genomic_DNA"/>
</dbReference>
<reference evidence="3" key="1">
    <citation type="journal article" date="2019" name="Int. J. Syst. Evol. Microbiol.">
        <title>The Global Catalogue of Microorganisms (GCM) 10K type strain sequencing project: providing services to taxonomists for standard genome sequencing and annotation.</title>
        <authorList>
            <consortium name="The Broad Institute Genomics Platform"/>
            <consortium name="The Broad Institute Genome Sequencing Center for Infectious Disease"/>
            <person name="Wu L."/>
            <person name="Ma J."/>
        </authorList>
    </citation>
    <scope>NUCLEOTIDE SEQUENCE [LARGE SCALE GENOMIC DNA]</scope>
    <source>
        <strain evidence="3">CGMCC 4.7283</strain>
    </source>
</reference>
<protein>
    <submittedName>
        <fullName evidence="2">DUF1403 family protein</fullName>
    </submittedName>
</protein>
<organism evidence="2 3">
    <name type="scientific">Seohaeicola nanhaiensis</name>
    <dbReference type="NCBI Taxonomy" id="1387282"/>
    <lineage>
        <taxon>Bacteria</taxon>
        <taxon>Pseudomonadati</taxon>
        <taxon>Pseudomonadota</taxon>
        <taxon>Alphaproteobacteria</taxon>
        <taxon>Rhodobacterales</taxon>
        <taxon>Roseobacteraceae</taxon>
        <taxon>Seohaeicola</taxon>
    </lineage>
</organism>
<dbReference type="RefSeq" id="WP_380717947.1">
    <property type="nucleotide sequence ID" value="NZ_JBHSGI010000015.1"/>
</dbReference>
<gene>
    <name evidence="2" type="ORF">ACFO5X_13235</name>
</gene>
<feature type="region of interest" description="Disordered" evidence="1">
    <location>
        <begin position="1"/>
        <end position="22"/>
    </location>
</feature>
<evidence type="ECO:0000256" key="1">
    <source>
        <dbReference type="SAM" id="MobiDB-lite"/>
    </source>
</evidence>
<dbReference type="Proteomes" id="UP001595973">
    <property type="component" value="Unassembled WGS sequence"/>
</dbReference>
<dbReference type="InterPro" id="IPR009843">
    <property type="entry name" value="DUF1403"/>
</dbReference>
<proteinExistence type="predicted"/>
<dbReference type="Pfam" id="PF07183">
    <property type="entry name" value="DUF1403"/>
    <property type="match status" value="2"/>
</dbReference>
<name>A0ABV9KHU3_9RHOB</name>
<evidence type="ECO:0000313" key="2">
    <source>
        <dbReference type="EMBL" id="MFC4669519.1"/>
    </source>
</evidence>